<dbReference type="EMBL" id="KQ241631">
    <property type="protein sequence ID" value="KNC86893.1"/>
    <property type="molecule type" value="Genomic_DNA"/>
</dbReference>
<accession>A0A0L0GF05</accession>
<proteinExistence type="predicted"/>
<evidence type="ECO:0000313" key="2">
    <source>
        <dbReference type="Proteomes" id="UP000054560"/>
    </source>
</evidence>
<keyword evidence="2" id="KW-1185">Reference proteome</keyword>
<dbReference type="RefSeq" id="XP_014160795.1">
    <property type="nucleotide sequence ID" value="XM_014305320.1"/>
</dbReference>
<evidence type="ECO:0000313" key="1">
    <source>
        <dbReference type="EMBL" id="KNC86893.1"/>
    </source>
</evidence>
<sequence>MRPTSPKYRTEDISFYEINSIPYQLHGTNSPITTITTTSLRAYRSTDFHLKPGVTPRCIVYKQKNSKLMAWEAEICDTNYKRGIIELRDFFSKTRLLAVITRKNPRVDSKSAEDIVISPTIRSRTKIST</sequence>
<gene>
    <name evidence="1" type="ORF">SARC_00988</name>
</gene>
<dbReference type="Proteomes" id="UP000054560">
    <property type="component" value="Unassembled WGS sequence"/>
</dbReference>
<dbReference type="AlphaFoldDB" id="A0A0L0GF05"/>
<name>A0A0L0GF05_9EUKA</name>
<reference evidence="1 2" key="1">
    <citation type="submission" date="2011-02" db="EMBL/GenBank/DDBJ databases">
        <title>The Genome Sequence of Sphaeroforma arctica JP610.</title>
        <authorList>
            <consortium name="The Broad Institute Genome Sequencing Platform"/>
            <person name="Russ C."/>
            <person name="Cuomo C."/>
            <person name="Young S.K."/>
            <person name="Zeng Q."/>
            <person name="Gargeya S."/>
            <person name="Alvarado L."/>
            <person name="Berlin A."/>
            <person name="Chapman S.B."/>
            <person name="Chen Z."/>
            <person name="Freedman E."/>
            <person name="Gellesch M."/>
            <person name="Goldberg J."/>
            <person name="Griggs A."/>
            <person name="Gujja S."/>
            <person name="Heilman E."/>
            <person name="Heiman D."/>
            <person name="Howarth C."/>
            <person name="Mehta T."/>
            <person name="Neiman D."/>
            <person name="Pearson M."/>
            <person name="Roberts A."/>
            <person name="Saif S."/>
            <person name="Shea T."/>
            <person name="Shenoy N."/>
            <person name="Sisk P."/>
            <person name="Stolte C."/>
            <person name="Sykes S."/>
            <person name="White J."/>
            <person name="Yandava C."/>
            <person name="Burger G."/>
            <person name="Gray M.W."/>
            <person name="Holland P.W.H."/>
            <person name="King N."/>
            <person name="Lang F.B.F."/>
            <person name="Roger A.J."/>
            <person name="Ruiz-Trillo I."/>
            <person name="Haas B."/>
            <person name="Nusbaum C."/>
            <person name="Birren B."/>
        </authorList>
    </citation>
    <scope>NUCLEOTIDE SEQUENCE [LARGE SCALE GENOMIC DNA]</scope>
    <source>
        <strain evidence="1 2">JP610</strain>
    </source>
</reference>
<dbReference type="GeneID" id="25901492"/>
<organism evidence="1 2">
    <name type="scientific">Sphaeroforma arctica JP610</name>
    <dbReference type="NCBI Taxonomy" id="667725"/>
    <lineage>
        <taxon>Eukaryota</taxon>
        <taxon>Ichthyosporea</taxon>
        <taxon>Ichthyophonida</taxon>
        <taxon>Sphaeroforma</taxon>
    </lineage>
</organism>
<protein>
    <submittedName>
        <fullName evidence="1">Uncharacterized protein</fullName>
    </submittedName>
</protein>